<sequence length="163" mass="19024">METTEIRKIYDALERNVLILIAIPIPIFAFAYLHAQEGTLDWDLPHLPAFWDSFFLGFVFVILALHYVRFHNGIKQAMTGGFDLEEKVRRYAVATMQRFWVLFFAGFICAFGLMWFDNAGYTIAFAITLVFSSLGKPTPDRIIRLLRLKGEEREEIEQLKRRL</sequence>
<keyword evidence="1" id="KW-0812">Transmembrane</keyword>
<evidence type="ECO:0000313" key="2">
    <source>
        <dbReference type="EMBL" id="EKB48038.1"/>
    </source>
</evidence>
<feature type="transmembrane region" description="Helical" evidence="1">
    <location>
        <begin position="99"/>
        <end position="116"/>
    </location>
</feature>
<accession>K1LCB3</accession>
<feature type="transmembrane region" description="Helical" evidence="1">
    <location>
        <begin position="17"/>
        <end position="35"/>
    </location>
</feature>
<protein>
    <submittedName>
        <fullName evidence="2">Uncharacterized protein</fullName>
    </submittedName>
</protein>
<reference evidence="2 3" key="1">
    <citation type="journal article" date="2012" name="J. Bacteriol.">
        <title>Draft Genome Sequence of Cecembia lonarensis Strain LW9T, Isolated from Lonar Lake, a Haloalkaline Lake in India.</title>
        <authorList>
            <person name="Shivaji S."/>
            <person name="Ara S."/>
            <person name="Singh A."/>
            <person name="Pinnaka A.K."/>
        </authorList>
    </citation>
    <scope>NUCLEOTIDE SEQUENCE [LARGE SCALE GENOMIC DNA]</scope>
    <source>
        <strain evidence="2 3">LW9</strain>
    </source>
</reference>
<keyword evidence="3" id="KW-1185">Reference proteome</keyword>
<evidence type="ECO:0000313" key="3">
    <source>
        <dbReference type="Proteomes" id="UP000004478"/>
    </source>
</evidence>
<keyword evidence="1" id="KW-0472">Membrane</keyword>
<evidence type="ECO:0000256" key="1">
    <source>
        <dbReference type="SAM" id="Phobius"/>
    </source>
</evidence>
<organism evidence="2 3">
    <name type="scientific">Cecembia lonarensis (strain CCUG 58316 / KCTC 22772 / LW9)</name>
    <dbReference type="NCBI Taxonomy" id="1225176"/>
    <lineage>
        <taxon>Bacteria</taxon>
        <taxon>Pseudomonadati</taxon>
        <taxon>Bacteroidota</taxon>
        <taxon>Cytophagia</taxon>
        <taxon>Cytophagales</taxon>
        <taxon>Cyclobacteriaceae</taxon>
        <taxon>Cecembia</taxon>
    </lineage>
</organism>
<dbReference type="Proteomes" id="UP000004478">
    <property type="component" value="Unassembled WGS sequence"/>
</dbReference>
<keyword evidence="1" id="KW-1133">Transmembrane helix</keyword>
<dbReference type="EMBL" id="AMGM01000074">
    <property type="protein sequence ID" value="EKB48038.1"/>
    <property type="molecule type" value="Genomic_DNA"/>
</dbReference>
<name>K1LCB3_CECL9</name>
<dbReference type="AlphaFoldDB" id="K1LCB3"/>
<proteinExistence type="predicted"/>
<comment type="caution">
    <text evidence="2">The sequence shown here is derived from an EMBL/GenBank/DDBJ whole genome shotgun (WGS) entry which is preliminary data.</text>
</comment>
<dbReference type="OrthoDB" id="839615at2"/>
<feature type="transmembrane region" description="Helical" evidence="1">
    <location>
        <begin position="47"/>
        <end position="68"/>
    </location>
</feature>
<dbReference type="RefSeq" id="WP_009186378.1">
    <property type="nucleotide sequence ID" value="NZ_AMGM01000074.1"/>
</dbReference>
<gene>
    <name evidence="2" type="ORF">B879_03360</name>
</gene>